<reference evidence="1 2" key="1">
    <citation type="journal article" date="2022" name="Syst. Appl. Microbiol.">
        <title>Rhodopirellula aestuarii sp. nov., a novel member of the genus Rhodopirellula isolated from brackish sediments collected in the Tagus River estuary, Portugal.</title>
        <authorList>
            <person name="Vitorino I.R."/>
            <person name="Klimek D."/>
            <person name="Calusinska M."/>
            <person name="Lobo-da-Cunha A."/>
            <person name="Vasconcelos V."/>
            <person name="Lage O.M."/>
        </authorList>
    </citation>
    <scope>NUCLEOTIDE SEQUENCE [LARGE SCALE GENOMIC DNA]</scope>
    <source>
        <strain evidence="1 2">ICT_H3.1</strain>
    </source>
</reference>
<comment type="caution">
    <text evidence="1">The sequence shown here is derived from an EMBL/GenBank/DDBJ whole genome shotgun (WGS) entry which is preliminary data.</text>
</comment>
<organism evidence="1 2">
    <name type="scientific">Aporhodopirellula aestuarii</name>
    <dbReference type="NCBI Taxonomy" id="2950107"/>
    <lineage>
        <taxon>Bacteria</taxon>
        <taxon>Pseudomonadati</taxon>
        <taxon>Planctomycetota</taxon>
        <taxon>Planctomycetia</taxon>
        <taxon>Pirellulales</taxon>
        <taxon>Pirellulaceae</taxon>
        <taxon>Aporhodopirellula</taxon>
    </lineage>
</organism>
<dbReference type="RefSeq" id="WP_250930477.1">
    <property type="nucleotide sequence ID" value="NZ_JAMQBK010000056.1"/>
</dbReference>
<dbReference type="EMBL" id="JAMQBK010000056">
    <property type="protein sequence ID" value="MCM2372842.1"/>
    <property type="molecule type" value="Genomic_DNA"/>
</dbReference>
<accession>A0ABT0U7R1</accession>
<proteinExistence type="predicted"/>
<dbReference type="Proteomes" id="UP001202961">
    <property type="component" value="Unassembled WGS sequence"/>
</dbReference>
<evidence type="ECO:0000313" key="1">
    <source>
        <dbReference type="EMBL" id="MCM2372842.1"/>
    </source>
</evidence>
<keyword evidence="2" id="KW-1185">Reference proteome</keyword>
<protein>
    <recommendedName>
        <fullName evidence="3">Ribosomal protein S10</fullName>
    </recommendedName>
</protein>
<name>A0ABT0U7R1_9BACT</name>
<gene>
    <name evidence="1" type="ORF">NB063_19690</name>
</gene>
<evidence type="ECO:0000313" key="2">
    <source>
        <dbReference type="Proteomes" id="UP001202961"/>
    </source>
</evidence>
<evidence type="ECO:0008006" key="3">
    <source>
        <dbReference type="Google" id="ProtNLM"/>
    </source>
</evidence>
<sequence length="114" mass="13679">MSGVTRFRSLGEVPLRERRKFQYVRQKVALSSYFASDAIPIEESMISFCIRSSTLHRATRRNSVRVSKRHPFRRHEIETRRRTQSTFRIERLYFPIAKVIRIDEHNITSSIRIR</sequence>